<evidence type="ECO:0000256" key="7">
    <source>
        <dbReference type="ARBA" id="ARBA00023163"/>
    </source>
</evidence>
<keyword evidence="8" id="KW-0675">Receptor</keyword>
<comment type="caution">
    <text evidence="12">The sequence shown here is derived from an EMBL/GenBank/DDBJ whole genome shotgun (WGS) entry which is preliminary data.</text>
</comment>
<dbReference type="GO" id="GO:0005634">
    <property type="term" value="C:nucleus"/>
    <property type="evidence" value="ECO:0007669"/>
    <property type="project" value="UniProtKB-SubCell"/>
</dbReference>
<dbReference type="InterPro" id="IPR013088">
    <property type="entry name" value="Znf_NHR/GATA"/>
</dbReference>
<dbReference type="Gene3D" id="3.30.50.10">
    <property type="entry name" value="Erythroid Transcription Factor GATA-1, subunit A"/>
    <property type="match status" value="1"/>
</dbReference>
<feature type="compositionally biased region" description="Low complexity" evidence="10">
    <location>
        <begin position="104"/>
        <end position="131"/>
    </location>
</feature>
<dbReference type="GO" id="GO:0000978">
    <property type="term" value="F:RNA polymerase II cis-regulatory region sequence-specific DNA binding"/>
    <property type="evidence" value="ECO:0007669"/>
    <property type="project" value="TreeGrafter"/>
</dbReference>
<evidence type="ECO:0000256" key="9">
    <source>
        <dbReference type="ARBA" id="ARBA00023242"/>
    </source>
</evidence>
<comment type="subcellular location">
    <subcellularLocation>
        <location evidence="1">Nucleus</location>
    </subcellularLocation>
</comment>
<evidence type="ECO:0000256" key="4">
    <source>
        <dbReference type="ARBA" id="ARBA00022833"/>
    </source>
</evidence>
<dbReference type="PANTHER" id="PTHR45805:SF2">
    <property type="entry name" value="NUCLEAR HORMONE RECEPTOR HR3-RELATED"/>
    <property type="match status" value="1"/>
</dbReference>
<keyword evidence="5" id="KW-0805">Transcription regulation</keyword>
<keyword evidence="13" id="KW-1185">Reference proteome</keyword>
<evidence type="ECO:0000256" key="1">
    <source>
        <dbReference type="ARBA" id="ARBA00004123"/>
    </source>
</evidence>
<feature type="region of interest" description="Disordered" evidence="10">
    <location>
        <begin position="76"/>
        <end position="132"/>
    </location>
</feature>
<dbReference type="Pfam" id="PF00105">
    <property type="entry name" value="zf-C4"/>
    <property type="match status" value="1"/>
</dbReference>
<evidence type="ECO:0000256" key="3">
    <source>
        <dbReference type="ARBA" id="ARBA00022771"/>
    </source>
</evidence>
<dbReference type="GO" id="GO:0008270">
    <property type="term" value="F:zinc ion binding"/>
    <property type="evidence" value="ECO:0007669"/>
    <property type="project" value="UniProtKB-KW"/>
</dbReference>
<dbReference type="GO" id="GO:0004879">
    <property type="term" value="F:nuclear receptor activity"/>
    <property type="evidence" value="ECO:0007669"/>
    <property type="project" value="TreeGrafter"/>
</dbReference>
<evidence type="ECO:0000256" key="10">
    <source>
        <dbReference type="SAM" id="MobiDB-lite"/>
    </source>
</evidence>
<gene>
    <name evidence="12" type="ORF">PXEA_LOCUS34329</name>
</gene>
<protein>
    <recommendedName>
        <fullName evidence="11">Nuclear receptor domain-containing protein</fullName>
    </recommendedName>
</protein>
<keyword evidence="7" id="KW-0804">Transcription</keyword>
<keyword evidence="6" id="KW-0238">DNA-binding</keyword>
<evidence type="ECO:0000313" key="13">
    <source>
        <dbReference type="Proteomes" id="UP000784294"/>
    </source>
</evidence>
<evidence type="ECO:0000256" key="6">
    <source>
        <dbReference type="ARBA" id="ARBA00023125"/>
    </source>
</evidence>
<dbReference type="InterPro" id="IPR001628">
    <property type="entry name" value="Znf_hrmn_rcpt"/>
</dbReference>
<proteinExistence type="predicted"/>
<evidence type="ECO:0000256" key="5">
    <source>
        <dbReference type="ARBA" id="ARBA00023015"/>
    </source>
</evidence>
<organism evidence="12 13">
    <name type="scientific">Protopolystoma xenopodis</name>
    <dbReference type="NCBI Taxonomy" id="117903"/>
    <lineage>
        <taxon>Eukaryota</taxon>
        <taxon>Metazoa</taxon>
        <taxon>Spiralia</taxon>
        <taxon>Lophotrochozoa</taxon>
        <taxon>Platyhelminthes</taxon>
        <taxon>Monogenea</taxon>
        <taxon>Polyopisthocotylea</taxon>
        <taxon>Polystomatidea</taxon>
        <taxon>Polystomatidae</taxon>
        <taxon>Protopolystoma</taxon>
    </lineage>
</organism>
<reference evidence="12" key="1">
    <citation type="submission" date="2018-11" db="EMBL/GenBank/DDBJ databases">
        <authorList>
            <consortium name="Pathogen Informatics"/>
        </authorList>
    </citation>
    <scope>NUCLEOTIDE SEQUENCE</scope>
</reference>
<name>A0A448XNC0_9PLAT</name>
<evidence type="ECO:0000256" key="8">
    <source>
        <dbReference type="ARBA" id="ARBA00023170"/>
    </source>
</evidence>
<sequence>MLLLKDIGNQARQCTNNRRCLITVATRNRCQYCRLRRCLDLGMSRRAARLGRRPRIYGAEGSSAKFLSGSVRSLYRSRPSDSQSQWTGGSLKPSEQSVDRAGYQASSSSSTSSPLSSLSQQQPTSPLSPAANTVTFITPNTTYTTSGVATTVSTAFSINADAPAALSGNRLTPTSISVAEDLSTNVLSITSRVKRSDYNNVVQHGHTIGLQHSASGRRKMNRSKKSGCLIRCCHAVYAF</sequence>
<evidence type="ECO:0000259" key="11">
    <source>
        <dbReference type="PROSITE" id="PS51030"/>
    </source>
</evidence>
<dbReference type="AlphaFoldDB" id="A0A448XNC0"/>
<keyword evidence="2" id="KW-0479">Metal-binding</keyword>
<evidence type="ECO:0000256" key="2">
    <source>
        <dbReference type="ARBA" id="ARBA00022723"/>
    </source>
</evidence>
<dbReference type="SMART" id="SM00399">
    <property type="entry name" value="ZnF_C4"/>
    <property type="match status" value="1"/>
</dbReference>
<keyword evidence="4" id="KW-0862">Zinc</keyword>
<accession>A0A448XNC0</accession>
<dbReference type="PANTHER" id="PTHR45805">
    <property type="entry name" value="NUCLEAR HORMONE RECEPTOR HR3-RELATED"/>
    <property type="match status" value="1"/>
</dbReference>
<evidence type="ECO:0000313" key="12">
    <source>
        <dbReference type="EMBL" id="VEL40889.1"/>
    </source>
</evidence>
<keyword evidence="9" id="KW-0539">Nucleus</keyword>
<dbReference type="SUPFAM" id="SSF57716">
    <property type="entry name" value="Glucocorticoid receptor-like (DNA-binding domain)"/>
    <property type="match status" value="1"/>
</dbReference>
<feature type="domain" description="Nuclear receptor" evidence="11">
    <location>
        <begin position="1"/>
        <end position="50"/>
    </location>
</feature>
<dbReference type="Proteomes" id="UP000784294">
    <property type="component" value="Unassembled WGS sequence"/>
</dbReference>
<dbReference type="PROSITE" id="PS51030">
    <property type="entry name" value="NUCLEAR_REC_DBD_2"/>
    <property type="match status" value="1"/>
</dbReference>
<feature type="compositionally biased region" description="Polar residues" evidence="10">
    <location>
        <begin position="80"/>
        <end position="96"/>
    </location>
</feature>
<keyword evidence="3" id="KW-0863">Zinc-finger</keyword>
<dbReference type="EMBL" id="CAAALY010266902">
    <property type="protein sequence ID" value="VEL40889.1"/>
    <property type="molecule type" value="Genomic_DNA"/>
</dbReference>